<dbReference type="GO" id="GO:0050660">
    <property type="term" value="F:flavin adenine dinucleotide binding"/>
    <property type="evidence" value="ECO:0007669"/>
    <property type="project" value="InterPro"/>
</dbReference>
<dbReference type="FunFam" id="3.10.580.10:FF:000002">
    <property type="entry name" value="Magnesium/cobalt efflux protein CorC"/>
    <property type="match status" value="1"/>
</dbReference>
<evidence type="ECO:0000256" key="5">
    <source>
        <dbReference type="ARBA" id="ARBA00022737"/>
    </source>
</evidence>
<feature type="transmembrane region" description="Helical" evidence="11">
    <location>
        <begin position="60"/>
        <end position="78"/>
    </location>
</feature>
<dbReference type="PROSITE" id="PS51846">
    <property type="entry name" value="CNNM"/>
    <property type="match status" value="1"/>
</dbReference>
<feature type="transmembrane region" description="Helical" evidence="11">
    <location>
        <begin position="98"/>
        <end position="120"/>
    </location>
</feature>
<evidence type="ECO:0000313" key="15">
    <source>
        <dbReference type="Proteomes" id="UP000782880"/>
    </source>
</evidence>
<evidence type="ECO:0000259" key="12">
    <source>
        <dbReference type="PROSITE" id="PS51371"/>
    </source>
</evidence>
<dbReference type="SUPFAM" id="SSF54631">
    <property type="entry name" value="CBS-domain pair"/>
    <property type="match status" value="1"/>
</dbReference>
<comment type="similarity">
    <text evidence="2">Belongs to the UPF0053 family.</text>
</comment>
<protein>
    <submittedName>
        <fullName evidence="14">Hemolysin family protein</fullName>
    </submittedName>
</protein>
<dbReference type="Pfam" id="PF01595">
    <property type="entry name" value="CNNM"/>
    <property type="match status" value="1"/>
</dbReference>
<dbReference type="InterPro" id="IPR036318">
    <property type="entry name" value="FAD-bd_PCMH-like_sf"/>
</dbReference>
<dbReference type="Proteomes" id="UP000782880">
    <property type="component" value="Unassembled WGS sequence"/>
</dbReference>
<evidence type="ECO:0000256" key="9">
    <source>
        <dbReference type="PROSITE-ProRule" id="PRU00703"/>
    </source>
</evidence>
<gene>
    <name evidence="14" type="ORF">K8V20_04235</name>
</gene>
<keyword evidence="5" id="KW-0677">Repeat</keyword>
<dbReference type="PANTHER" id="PTHR43099">
    <property type="entry name" value="UPF0053 PROTEIN YRKA"/>
    <property type="match status" value="1"/>
</dbReference>
<evidence type="ECO:0000256" key="11">
    <source>
        <dbReference type="SAM" id="Phobius"/>
    </source>
</evidence>
<dbReference type="InterPro" id="IPR046342">
    <property type="entry name" value="CBS_dom_sf"/>
</dbReference>
<keyword evidence="4 10" id="KW-0812">Transmembrane</keyword>
<dbReference type="InterPro" id="IPR002550">
    <property type="entry name" value="CNNM"/>
</dbReference>
<evidence type="ECO:0000256" key="8">
    <source>
        <dbReference type="ARBA" id="ARBA00023136"/>
    </source>
</evidence>
<dbReference type="Gene3D" id="3.10.580.10">
    <property type="entry name" value="CBS-domain"/>
    <property type="match status" value="1"/>
</dbReference>
<proteinExistence type="inferred from homology"/>
<reference evidence="14" key="2">
    <citation type="submission" date="2021-09" db="EMBL/GenBank/DDBJ databases">
        <authorList>
            <person name="Gilroy R."/>
        </authorList>
    </citation>
    <scope>NUCLEOTIDE SEQUENCE</scope>
    <source>
        <strain evidence="14">ChiBcec21-2208</strain>
    </source>
</reference>
<feature type="domain" description="CBS" evidence="12">
    <location>
        <begin position="223"/>
        <end position="282"/>
    </location>
</feature>
<sequence>MENLPAQILLQLVFILLNAFFAGSEIAFLSLNAVKLAKQADGGDKTAGKLLALVENPNRFLSAIQVAITLSGFLGAAFGTENFSGYLTDFLTGLGLPLPAGALSVVSMVVVTIVISFFSIAFGEMVPKRIAMQRPETWARAALGVMHGISVVFAPMMALLGVTTNGTLRLFGLKTEAEDAAASEEDIRLMVENSGEQGTIAQEEQQWIENVFDFGDLTASDVMTPEPEVEAIALTQDPEEILHTIRRTGLSRYPVYRENVNDVCGILNARDFLLNRQQETPQPLQALLRPAYFVPENVHADRLFRDMQANKHHLAVVVDEYGGTAGIVTMEDLLEEIVGNIYDEFDPEEPQPILEVAPGVWQVEGSLRAEDLANILQIELPPDADYDTVGGMVMSCLNAIPQDGARFTVETNGLRIAVEDVRDRKIVRARIEKIPAGNGEPDTPAEEPPAK</sequence>
<dbReference type="PROSITE" id="PS51371">
    <property type="entry name" value="CBS"/>
    <property type="match status" value="2"/>
</dbReference>
<dbReference type="InterPro" id="IPR051676">
    <property type="entry name" value="UPF0053_domain"/>
</dbReference>
<dbReference type="Pfam" id="PF03471">
    <property type="entry name" value="CorC_HlyC"/>
    <property type="match status" value="1"/>
</dbReference>
<dbReference type="Gene3D" id="3.30.465.10">
    <property type="match status" value="1"/>
</dbReference>
<feature type="domain" description="CBS" evidence="12">
    <location>
        <begin position="287"/>
        <end position="344"/>
    </location>
</feature>
<accession>A0A921IKW5</accession>
<evidence type="ECO:0000259" key="13">
    <source>
        <dbReference type="PROSITE" id="PS51846"/>
    </source>
</evidence>
<feature type="transmembrane region" description="Helical" evidence="11">
    <location>
        <begin position="141"/>
        <end position="162"/>
    </location>
</feature>
<feature type="transmembrane region" description="Helical" evidence="11">
    <location>
        <begin position="6"/>
        <end position="29"/>
    </location>
</feature>
<keyword evidence="6 10" id="KW-1133">Transmembrane helix</keyword>
<dbReference type="InterPro" id="IPR044751">
    <property type="entry name" value="Ion_transp-like_CBS"/>
</dbReference>
<organism evidence="14 15">
    <name type="scientific">Subdoligranulum variabile</name>
    <dbReference type="NCBI Taxonomy" id="214851"/>
    <lineage>
        <taxon>Bacteria</taxon>
        <taxon>Bacillati</taxon>
        <taxon>Bacillota</taxon>
        <taxon>Clostridia</taxon>
        <taxon>Eubacteriales</taxon>
        <taxon>Oscillospiraceae</taxon>
        <taxon>Subdoligranulum</taxon>
    </lineage>
</organism>
<comment type="caution">
    <text evidence="14">The sequence shown here is derived from an EMBL/GenBank/DDBJ whole genome shotgun (WGS) entry which is preliminary data.</text>
</comment>
<evidence type="ECO:0000256" key="7">
    <source>
        <dbReference type="ARBA" id="ARBA00023122"/>
    </source>
</evidence>
<evidence type="ECO:0000256" key="10">
    <source>
        <dbReference type="PROSITE-ProRule" id="PRU01193"/>
    </source>
</evidence>
<dbReference type="InterPro" id="IPR005170">
    <property type="entry name" value="Transptr-assoc_dom"/>
</dbReference>
<dbReference type="InterPro" id="IPR000644">
    <property type="entry name" value="CBS_dom"/>
</dbReference>
<evidence type="ECO:0000256" key="1">
    <source>
        <dbReference type="ARBA" id="ARBA00004651"/>
    </source>
</evidence>
<dbReference type="GO" id="GO:0005886">
    <property type="term" value="C:plasma membrane"/>
    <property type="evidence" value="ECO:0007669"/>
    <property type="project" value="UniProtKB-SubCell"/>
</dbReference>
<name>A0A921IKW5_9FIRM</name>
<evidence type="ECO:0000256" key="4">
    <source>
        <dbReference type="ARBA" id="ARBA00022692"/>
    </source>
</evidence>
<comment type="subcellular location">
    <subcellularLocation>
        <location evidence="1">Cell membrane</location>
        <topology evidence="1">Multi-pass membrane protein</topology>
    </subcellularLocation>
</comment>
<evidence type="ECO:0000256" key="2">
    <source>
        <dbReference type="ARBA" id="ARBA00006337"/>
    </source>
</evidence>
<dbReference type="EMBL" id="DYVE01000110">
    <property type="protein sequence ID" value="HJG27840.1"/>
    <property type="molecule type" value="Genomic_DNA"/>
</dbReference>
<evidence type="ECO:0000256" key="3">
    <source>
        <dbReference type="ARBA" id="ARBA00022475"/>
    </source>
</evidence>
<evidence type="ECO:0000256" key="6">
    <source>
        <dbReference type="ARBA" id="ARBA00022989"/>
    </source>
</evidence>
<keyword evidence="8 10" id="KW-0472">Membrane</keyword>
<keyword evidence="3" id="KW-1003">Cell membrane</keyword>
<reference evidence="14" key="1">
    <citation type="journal article" date="2021" name="PeerJ">
        <title>Extensive microbial diversity within the chicken gut microbiome revealed by metagenomics and culture.</title>
        <authorList>
            <person name="Gilroy R."/>
            <person name="Ravi A."/>
            <person name="Getino M."/>
            <person name="Pursley I."/>
            <person name="Horton D.L."/>
            <person name="Alikhan N.F."/>
            <person name="Baker D."/>
            <person name="Gharbi K."/>
            <person name="Hall N."/>
            <person name="Watson M."/>
            <person name="Adriaenssens E.M."/>
            <person name="Foster-Nyarko E."/>
            <person name="Jarju S."/>
            <person name="Secka A."/>
            <person name="Antonio M."/>
            <person name="Oren A."/>
            <person name="Chaudhuri R.R."/>
            <person name="La Ragione R."/>
            <person name="Hildebrand F."/>
            <person name="Pallen M.J."/>
        </authorList>
    </citation>
    <scope>NUCLEOTIDE SEQUENCE</scope>
    <source>
        <strain evidence="14">ChiBcec21-2208</strain>
    </source>
</reference>
<keyword evidence="7 9" id="KW-0129">CBS domain</keyword>
<dbReference type="Pfam" id="PF00571">
    <property type="entry name" value="CBS"/>
    <property type="match status" value="2"/>
</dbReference>
<dbReference type="CDD" id="cd04590">
    <property type="entry name" value="CBS_pair_CorC_HlyC_assoc"/>
    <property type="match status" value="1"/>
</dbReference>
<dbReference type="SMART" id="SM00116">
    <property type="entry name" value="CBS"/>
    <property type="match status" value="2"/>
</dbReference>
<feature type="domain" description="CNNM transmembrane" evidence="13">
    <location>
        <begin position="1"/>
        <end position="204"/>
    </location>
</feature>
<evidence type="ECO:0000313" key="14">
    <source>
        <dbReference type="EMBL" id="HJG27840.1"/>
    </source>
</evidence>
<dbReference type="AlphaFoldDB" id="A0A921IKW5"/>
<dbReference type="PANTHER" id="PTHR43099:SF5">
    <property type="entry name" value="HLYC_CORC FAMILY TRANSPORTER"/>
    <property type="match status" value="1"/>
</dbReference>
<dbReference type="SMART" id="SM01091">
    <property type="entry name" value="CorC_HlyC"/>
    <property type="match status" value="1"/>
</dbReference>
<dbReference type="InterPro" id="IPR016169">
    <property type="entry name" value="FAD-bd_PCMH_sub2"/>
</dbReference>
<dbReference type="SUPFAM" id="SSF56176">
    <property type="entry name" value="FAD-binding/transporter-associated domain-like"/>
    <property type="match status" value="1"/>
</dbReference>